<gene>
    <name evidence="3" type="primary">C19orf44</name>
    <name evidence="3" type="synonym">C7H19orf44</name>
</gene>
<dbReference type="EMBL" id="LWLT01000008">
    <property type="status" value="NOT_ANNOTATED_CDS"/>
    <property type="molecule type" value="Genomic_DNA"/>
</dbReference>
<accession>A0A452FS28</accession>
<feature type="compositionally biased region" description="Polar residues" evidence="1">
    <location>
        <begin position="137"/>
        <end position="149"/>
    </location>
</feature>
<dbReference type="OMA" id="FKINVMT"/>
<keyword evidence="4" id="KW-1185">Reference proteome</keyword>
<feature type="compositionally biased region" description="Gly residues" evidence="1">
    <location>
        <begin position="652"/>
        <end position="661"/>
    </location>
</feature>
<dbReference type="InterPro" id="IPR027884">
    <property type="entry name" value="DUF4614"/>
</dbReference>
<dbReference type="PANTHER" id="PTHR22409">
    <property type="entry name" value="CHROMOSOME 19 OPEN READING FRAME 44"/>
    <property type="match status" value="1"/>
</dbReference>
<feature type="compositionally biased region" description="Low complexity" evidence="1">
    <location>
        <begin position="444"/>
        <end position="453"/>
    </location>
</feature>
<dbReference type="InterPro" id="IPR040120">
    <property type="entry name" value="C19orf44-like"/>
</dbReference>
<proteinExistence type="predicted"/>
<dbReference type="Proteomes" id="UP000291000">
    <property type="component" value="Chromosome 7"/>
</dbReference>
<dbReference type="GeneTree" id="ENSGT00390000002505"/>
<evidence type="ECO:0000313" key="4">
    <source>
        <dbReference type="Proteomes" id="UP000291000"/>
    </source>
</evidence>
<feature type="domain" description="DUF4614" evidence="2">
    <location>
        <begin position="517"/>
        <end position="574"/>
    </location>
</feature>
<reference evidence="3" key="3">
    <citation type="submission" date="2025-09" db="UniProtKB">
        <authorList>
            <consortium name="Ensembl"/>
        </authorList>
    </citation>
    <scope>IDENTIFICATION</scope>
</reference>
<feature type="compositionally biased region" description="Basic and acidic residues" evidence="1">
    <location>
        <begin position="324"/>
        <end position="335"/>
    </location>
</feature>
<name>A0A452FS28_CAPHI</name>
<feature type="region of interest" description="Disordered" evidence="1">
    <location>
        <begin position="585"/>
        <end position="690"/>
    </location>
</feature>
<sequence length="690" mass="74275">MASIRKPSRPVCDIFGDLSDISLEDSKMGAMWNSDISRSLTKIAPGPSRFLKRNQTLGGKHFLPKENAVLGSKPWHSSSRPSTTASKVRANAALTKLAQIETKIRNQKVRVDLSDAESEDWLPSRAEETPPRRTADLASQNTGQLSQEQALEIPVPETDMPTGKVSRFLKKREARVEKIPVEAQVGKERDAQRPKEKQPPRTLDSPDSDEEEMKELLGSLIESSREKETPTNQGFTKASEKEQTKLVSGQIPTPPRALSRPSKDLPSSKPFPTSWLSASRSADGAPRGAGLRTRSPQTHTSASRTLSLSSPGALVKSAPSTAGADERSSSLRRSEPGPQEEPPSEATEDSLNDFRINILSLDDLAPAVSEKSDLEWEKEGQGGKASSRRPWAGDPPSESEISEHLNEPSASSPGPQGICCLGPTSPEPTASAVSSTYSEDFEKSPSPTASESTARSEESPDRTLASRSEFSASLKSDLPPSSPKSRKKRARGGHPRVVVKETAVQTPDPAFTYQWANALTAYSPAVFALHDVLKQQLSLTQQFIEASRHLHASLLRSLDGDSFHYHTLEETKEVTTALPPLHGGGTAGGFRGSNQSGDHGAAPTSWRGDGRGLPGLKPKRWPRRCPHFMAGRRQGAPGAQTKEVTTELPPLHGGGTAGGFRGSNQSGDHGAAPTSWRGDGRGLPGLKPKR</sequence>
<evidence type="ECO:0000313" key="3">
    <source>
        <dbReference type="Ensembl" id="ENSCHIP00000027080.1"/>
    </source>
</evidence>
<dbReference type="PANTHER" id="PTHR22409:SF2">
    <property type="entry name" value="CHROMOSOME 19 OPEN READING FRAME 44"/>
    <property type="match status" value="1"/>
</dbReference>
<feature type="compositionally biased region" description="Basic and acidic residues" evidence="1">
    <location>
        <begin position="125"/>
        <end position="135"/>
    </location>
</feature>
<dbReference type="Pfam" id="PF15391">
    <property type="entry name" value="DUF4614"/>
    <property type="match status" value="1"/>
</dbReference>
<feature type="compositionally biased region" description="Basic residues" evidence="1">
    <location>
        <begin position="617"/>
        <end position="626"/>
    </location>
</feature>
<dbReference type="Ensembl" id="ENSCHIT00000034947.1">
    <property type="protein sequence ID" value="ENSCHIP00000027080.1"/>
    <property type="gene ID" value="ENSCHIG00000023160.1"/>
</dbReference>
<feature type="region of interest" description="Disordered" evidence="1">
    <location>
        <begin position="111"/>
        <end position="354"/>
    </location>
</feature>
<feature type="compositionally biased region" description="Basic and acidic residues" evidence="1">
    <location>
        <begin position="174"/>
        <end position="199"/>
    </location>
</feature>
<feature type="compositionally biased region" description="Polar residues" evidence="1">
    <location>
        <begin position="270"/>
        <end position="280"/>
    </location>
</feature>
<feature type="compositionally biased region" description="Acidic residues" evidence="1">
    <location>
        <begin position="342"/>
        <end position="351"/>
    </location>
</feature>
<protein>
    <submittedName>
        <fullName evidence="3">Chromosome 19 open reading frame 44</fullName>
    </submittedName>
</protein>
<feature type="compositionally biased region" description="Basic residues" evidence="1">
    <location>
        <begin position="484"/>
        <end position="494"/>
    </location>
</feature>
<feature type="compositionally biased region" description="Polar residues" evidence="1">
    <location>
        <begin position="427"/>
        <end position="438"/>
    </location>
</feature>
<feature type="compositionally biased region" description="Basic and acidic residues" evidence="1">
    <location>
        <begin position="370"/>
        <end position="381"/>
    </location>
</feature>
<organism evidence="3 4">
    <name type="scientific">Capra hircus</name>
    <name type="common">Goat</name>
    <dbReference type="NCBI Taxonomy" id="9925"/>
    <lineage>
        <taxon>Eukaryota</taxon>
        <taxon>Metazoa</taxon>
        <taxon>Chordata</taxon>
        <taxon>Craniata</taxon>
        <taxon>Vertebrata</taxon>
        <taxon>Euteleostomi</taxon>
        <taxon>Mammalia</taxon>
        <taxon>Eutheria</taxon>
        <taxon>Laurasiatheria</taxon>
        <taxon>Artiodactyla</taxon>
        <taxon>Ruminantia</taxon>
        <taxon>Pecora</taxon>
        <taxon>Bovidae</taxon>
        <taxon>Caprinae</taxon>
        <taxon>Capra</taxon>
    </lineage>
</organism>
<reference evidence="3" key="2">
    <citation type="submission" date="2025-08" db="UniProtKB">
        <authorList>
            <consortium name="Ensembl"/>
        </authorList>
    </citation>
    <scope>IDENTIFICATION</scope>
</reference>
<evidence type="ECO:0000259" key="2">
    <source>
        <dbReference type="Pfam" id="PF15391"/>
    </source>
</evidence>
<dbReference type="AlphaFoldDB" id="A0A452FS28"/>
<feature type="region of interest" description="Disordered" evidence="1">
    <location>
        <begin position="369"/>
        <end position="502"/>
    </location>
</feature>
<feature type="compositionally biased region" description="Polar residues" evidence="1">
    <location>
        <begin position="294"/>
        <end position="310"/>
    </location>
</feature>
<reference evidence="3 4" key="1">
    <citation type="submission" date="2016-04" db="EMBL/GenBank/DDBJ databases">
        <title>Polished mammalian reference genomes with single-molecule sequencing and chromosome conformation capture applied to the Capra hircus genome.</title>
        <authorList>
            <person name="Bickhart D.M."/>
            <person name="Koren S."/>
            <person name="Rosen B."/>
            <person name="Hastie A."/>
            <person name="Liachko I."/>
            <person name="Sullivan S.T."/>
            <person name="Burton J."/>
            <person name="Sayre B.L."/>
            <person name="Huson H.J."/>
            <person name="Lee J."/>
            <person name="Lam E."/>
            <person name="Kelley C.M."/>
            <person name="Hutchison J.L."/>
            <person name="Zhou Y."/>
            <person name="Sun J."/>
            <person name="Crisa A."/>
            <person name="Schwartz J.C."/>
            <person name="Hammond J.A."/>
            <person name="Schroeder S.G."/>
            <person name="Liu G.E."/>
            <person name="Dunham M."/>
            <person name="Shendure J."/>
            <person name="Sonstegard T.S."/>
            <person name="Phillippy A.M."/>
            <person name="Van Tassell C.P."/>
            <person name="Smith T.P."/>
        </authorList>
    </citation>
    <scope>NUCLEOTIDE SEQUENCE [LARGE SCALE GENOMIC DNA]</scope>
</reference>
<evidence type="ECO:0000256" key="1">
    <source>
        <dbReference type="SAM" id="MobiDB-lite"/>
    </source>
</evidence>
<dbReference type="Bgee" id="ENSCHIG00000023160">
    <property type="expression patterns" value="Expressed in thymus and 17 other cell types or tissues"/>
</dbReference>